<dbReference type="EMBL" id="JAGKQQ010000001">
    <property type="protein sequence ID" value="MBP3955101.1"/>
    <property type="molecule type" value="Genomic_DNA"/>
</dbReference>
<organism evidence="1 2">
    <name type="scientific">Gemmata palustris</name>
    <dbReference type="NCBI Taxonomy" id="2822762"/>
    <lineage>
        <taxon>Bacteria</taxon>
        <taxon>Pseudomonadati</taxon>
        <taxon>Planctomycetota</taxon>
        <taxon>Planctomycetia</taxon>
        <taxon>Gemmatales</taxon>
        <taxon>Gemmataceae</taxon>
        <taxon>Gemmata</taxon>
    </lineage>
</organism>
<dbReference type="Proteomes" id="UP000676565">
    <property type="component" value="Unassembled WGS sequence"/>
</dbReference>
<protein>
    <submittedName>
        <fullName evidence="1">DUF2934 domain-containing protein</fullName>
    </submittedName>
</protein>
<dbReference type="RefSeq" id="WP_210653198.1">
    <property type="nucleotide sequence ID" value="NZ_JAGKQQ010000001.1"/>
</dbReference>
<comment type="caution">
    <text evidence="1">The sequence shown here is derived from an EMBL/GenBank/DDBJ whole genome shotgun (WGS) entry which is preliminary data.</text>
</comment>
<keyword evidence="2" id="KW-1185">Reference proteome</keyword>
<reference evidence="1 2" key="1">
    <citation type="submission" date="2021-04" db="EMBL/GenBank/DDBJ databases">
        <authorList>
            <person name="Ivanova A."/>
        </authorList>
    </citation>
    <scope>NUCLEOTIDE SEQUENCE [LARGE SCALE GENOMIC DNA]</scope>
    <source>
        <strain evidence="1 2">G18</strain>
    </source>
</reference>
<evidence type="ECO:0000313" key="2">
    <source>
        <dbReference type="Proteomes" id="UP000676565"/>
    </source>
</evidence>
<name>A0ABS5BN13_9BACT</name>
<dbReference type="Pfam" id="PF11154">
    <property type="entry name" value="DUF2934"/>
    <property type="match status" value="1"/>
</dbReference>
<sequence>MPRLSNNRQSPQTDAPRAFRLVGGRVTPRTVAPTPPAPTVPLKAAPSAERIRQLAYYKWEAAGSPPGDGATFWLAAEQELAGRA</sequence>
<evidence type="ECO:0000313" key="1">
    <source>
        <dbReference type="EMBL" id="MBP3955101.1"/>
    </source>
</evidence>
<dbReference type="InterPro" id="IPR021327">
    <property type="entry name" value="DUF2934"/>
</dbReference>
<accession>A0ABS5BN13</accession>
<proteinExistence type="predicted"/>
<gene>
    <name evidence="1" type="ORF">J8F10_07385</name>
</gene>